<dbReference type="AlphaFoldDB" id="W1P4W4"/>
<gene>
    <name evidence="1" type="ORF">AMTR_s00080p00111220</name>
</gene>
<evidence type="ECO:0000313" key="1">
    <source>
        <dbReference type="EMBL" id="ERN04932.1"/>
    </source>
</evidence>
<proteinExistence type="predicted"/>
<dbReference type="Gramene" id="ERN04932">
    <property type="protein sequence ID" value="ERN04932"/>
    <property type="gene ID" value="AMTR_s00080p00111220"/>
</dbReference>
<keyword evidence="2" id="KW-1185">Reference proteome</keyword>
<dbReference type="Proteomes" id="UP000017836">
    <property type="component" value="Unassembled WGS sequence"/>
</dbReference>
<name>W1P4W4_AMBTC</name>
<organism evidence="1 2">
    <name type="scientific">Amborella trichopoda</name>
    <dbReference type="NCBI Taxonomy" id="13333"/>
    <lineage>
        <taxon>Eukaryota</taxon>
        <taxon>Viridiplantae</taxon>
        <taxon>Streptophyta</taxon>
        <taxon>Embryophyta</taxon>
        <taxon>Tracheophyta</taxon>
        <taxon>Spermatophyta</taxon>
        <taxon>Magnoliopsida</taxon>
        <taxon>Amborellales</taxon>
        <taxon>Amborellaceae</taxon>
        <taxon>Amborella</taxon>
    </lineage>
</organism>
<reference evidence="2" key="1">
    <citation type="journal article" date="2013" name="Science">
        <title>The Amborella genome and the evolution of flowering plants.</title>
        <authorList>
            <consortium name="Amborella Genome Project"/>
        </authorList>
    </citation>
    <scope>NUCLEOTIDE SEQUENCE [LARGE SCALE GENOMIC DNA]</scope>
</reference>
<dbReference type="EMBL" id="KI394095">
    <property type="protein sequence ID" value="ERN04932.1"/>
    <property type="molecule type" value="Genomic_DNA"/>
</dbReference>
<evidence type="ECO:0000313" key="2">
    <source>
        <dbReference type="Proteomes" id="UP000017836"/>
    </source>
</evidence>
<accession>W1P4W4</accession>
<sequence>MVEECFACCFTLVTMVEGAKLVVSTGFACCYLANKVVASNELSSGASALMCSQQAPSEKMLHKPTTGKDA</sequence>
<protein>
    <submittedName>
        <fullName evidence="1">Uncharacterized protein</fullName>
    </submittedName>
</protein>
<dbReference type="HOGENOM" id="CLU_2761180_0_0_1"/>